<comment type="caution">
    <text evidence="1">The sequence shown here is derived from an EMBL/GenBank/DDBJ whole genome shotgun (WGS) entry which is preliminary data.</text>
</comment>
<sequence length="600" mass="66420">MMADGSSSSPIQSTITNATTSMDQQQQQQQSISQNLSSSMDTTIGQIMSTPSLPSQQQQQQQTPQVNSSNVLSQQQQQQLLQQQQQQQSNLMGTANFQIHQQGIQRSPSMSRLNHIQQQQQQQQQQYNMSANNAARIYGQMNFASGQQQMTQQQQQQQQNQQIGQMGNATLTRSGLMGQTGHLTMLPGQAAATAQLNLLASPRQKTGLVQGSQFHPGNTPGQSLQGMQMGMNMMGSYNLNSQIRANGSLAFSQQRMNQGQMRPQLAQQNALASGQKLQAQSLSRTPFMNPQLSALGQNGQLAMMQNNLTQQQWSKQMPAMSAPNSPSYRLQQQQRQQQQQALLGQQQQQLPSSQMHNSMSLNQQQISQMVQHQQQQQQQQNQLQPIGHQQNQLPNQQLLQQQSPRIGGSAGQKTLSLTGSQPDATGSGTTTPGGSSSQGTEASNHLLGKRKIQDLVAQIDPNAVISSEVEDFLLLIADHFIDTVASFGATLAKHRKSSIVETKDVLLHLEKNYKLTVPGFSSEEKKQKQDHPPSDVHKKRLDMIQGLMENTYAETNNTNSKELVPRNQYGGNMQMRPSASSDQLMMQSQNKHHKQGFDGY</sequence>
<gene>
    <name evidence="1" type="ORF">L2E82_27749</name>
</gene>
<evidence type="ECO:0000313" key="2">
    <source>
        <dbReference type="Proteomes" id="UP001055811"/>
    </source>
</evidence>
<dbReference type="Proteomes" id="UP001055811">
    <property type="component" value="Linkage Group LG05"/>
</dbReference>
<reference evidence="2" key="1">
    <citation type="journal article" date="2022" name="Mol. Ecol. Resour.">
        <title>The genomes of chicory, endive, great burdock and yacon provide insights into Asteraceae palaeo-polyploidization history and plant inulin production.</title>
        <authorList>
            <person name="Fan W."/>
            <person name="Wang S."/>
            <person name="Wang H."/>
            <person name="Wang A."/>
            <person name="Jiang F."/>
            <person name="Liu H."/>
            <person name="Zhao H."/>
            <person name="Xu D."/>
            <person name="Zhang Y."/>
        </authorList>
    </citation>
    <scope>NUCLEOTIDE SEQUENCE [LARGE SCALE GENOMIC DNA]</scope>
    <source>
        <strain evidence="2">cv. Punajuju</strain>
    </source>
</reference>
<organism evidence="1 2">
    <name type="scientific">Cichorium intybus</name>
    <name type="common">Chicory</name>
    <dbReference type="NCBI Taxonomy" id="13427"/>
    <lineage>
        <taxon>Eukaryota</taxon>
        <taxon>Viridiplantae</taxon>
        <taxon>Streptophyta</taxon>
        <taxon>Embryophyta</taxon>
        <taxon>Tracheophyta</taxon>
        <taxon>Spermatophyta</taxon>
        <taxon>Magnoliopsida</taxon>
        <taxon>eudicotyledons</taxon>
        <taxon>Gunneridae</taxon>
        <taxon>Pentapetalae</taxon>
        <taxon>asterids</taxon>
        <taxon>campanulids</taxon>
        <taxon>Asterales</taxon>
        <taxon>Asteraceae</taxon>
        <taxon>Cichorioideae</taxon>
        <taxon>Cichorieae</taxon>
        <taxon>Cichoriinae</taxon>
        <taxon>Cichorium</taxon>
    </lineage>
</organism>
<proteinExistence type="predicted"/>
<keyword evidence="2" id="KW-1185">Reference proteome</keyword>
<reference evidence="1 2" key="2">
    <citation type="journal article" date="2022" name="Mol. Ecol. Resour.">
        <title>The genomes of chicory, endive, great burdock and yacon provide insights into Asteraceae paleo-polyploidization history and plant inulin production.</title>
        <authorList>
            <person name="Fan W."/>
            <person name="Wang S."/>
            <person name="Wang H."/>
            <person name="Wang A."/>
            <person name="Jiang F."/>
            <person name="Liu H."/>
            <person name="Zhao H."/>
            <person name="Xu D."/>
            <person name="Zhang Y."/>
        </authorList>
    </citation>
    <scope>NUCLEOTIDE SEQUENCE [LARGE SCALE GENOMIC DNA]</scope>
    <source>
        <strain evidence="2">cv. Punajuju</strain>
        <tissue evidence="1">Leaves</tissue>
    </source>
</reference>
<accession>A0ACB9CTW6</accession>
<evidence type="ECO:0000313" key="1">
    <source>
        <dbReference type="EMBL" id="KAI3737737.1"/>
    </source>
</evidence>
<name>A0ACB9CTW6_CICIN</name>
<protein>
    <submittedName>
        <fullName evidence="1">Uncharacterized protein</fullName>
    </submittedName>
</protein>
<dbReference type="EMBL" id="CM042013">
    <property type="protein sequence ID" value="KAI3737737.1"/>
    <property type="molecule type" value="Genomic_DNA"/>
</dbReference>